<name>A0A5B8USI4_9SPHI</name>
<dbReference type="KEGG" id="mgin:FRZ54_04970"/>
<dbReference type="RefSeq" id="WP_147030541.1">
    <property type="nucleotide sequence ID" value="NZ_CP042436.1"/>
</dbReference>
<organism evidence="1 2">
    <name type="scientific">Mucilaginibacter ginsenosidivorans</name>
    <dbReference type="NCBI Taxonomy" id="398053"/>
    <lineage>
        <taxon>Bacteria</taxon>
        <taxon>Pseudomonadati</taxon>
        <taxon>Bacteroidota</taxon>
        <taxon>Sphingobacteriia</taxon>
        <taxon>Sphingobacteriales</taxon>
        <taxon>Sphingobacteriaceae</taxon>
        <taxon>Mucilaginibacter</taxon>
    </lineage>
</organism>
<protein>
    <submittedName>
        <fullName evidence="1">PRTRC system protein B</fullName>
    </submittedName>
</protein>
<dbReference type="Pfam" id="PF14460">
    <property type="entry name" value="Prok-E2_D"/>
    <property type="match status" value="1"/>
</dbReference>
<keyword evidence="2" id="KW-1185">Reference proteome</keyword>
<evidence type="ECO:0000313" key="2">
    <source>
        <dbReference type="Proteomes" id="UP000321479"/>
    </source>
</evidence>
<proteinExistence type="predicted"/>
<dbReference type="InterPro" id="IPR032787">
    <property type="entry name" value="Prok-E2_D"/>
</dbReference>
<dbReference type="OrthoDB" id="1030341at2"/>
<dbReference type="Proteomes" id="UP000321479">
    <property type="component" value="Chromosome"/>
</dbReference>
<evidence type="ECO:0000313" key="1">
    <source>
        <dbReference type="EMBL" id="QEC61964.1"/>
    </source>
</evidence>
<sequence>MKDISKSFGSLYHPFKAIILYKEKEGDKRVYAESYDMSNEGYPVNAHPLSVREGASLAKALDTGGEREQSFLQPTGLLPKNLLYLKHGRLGFALWHTPAMRVNLLFKNDLDIPSGNAAIPELLWMAGREQLNIYALKKGTELKMDTPVYHAPFFNVHPNGNVCMGTVNVDIHSQCSLELFMQQWQEYFFNSYFSHLIQQNSPVKGNIIQLWQSLVGTKKIFPQSQLVKNGRTIKNLIR</sequence>
<accession>A0A5B8USI4</accession>
<dbReference type="EMBL" id="CP042436">
    <property type="protein sequence ID" value="QEC61964.1"/>
    <property type="molecule type" value="Genomic_DNA"/>
</dbReference>
<reference evidence="1 2" key="1">
    <citation type="journal article" date="2017" name="Curr. Microbiol.">
        <title>Mucilaginibacter ginsenosidivorans sp. nov., Isolated from Soil of Ginseng Field.</title>
        <authorList>
            <person name="Kim M.M."/>
            <person name="Siddiqi M.Z."/>
            <person name="Im W.T."/>
        </authorList>
    </citation>
    <scope>NUCLEOTIDE SEQUENCE [LARGE SCALE GENOMIC DNA]</scope>
    <source>
        <strain evidence="1 2">Gsoil 3017</strain>
    </source>
</reference>
<gene>
    <name evidence="1" type="ORF">FRZ54_04970</name>
</gene>
<dbReference type="AlphaFoldDB" id="A0A5B8USI4"/>